<dbReference type="InterPro" id="IPR041541">
    <property type="entry name" value="Glutaminase_EF-hand"/>
</dbReference>
<comment type="similarity">
    <text evidence="1">Belongs to the glutaminase family.</text>
</comment>
<sequence>LFNTLSPDGKEVELQSFIERLHVAGLMDQRDKRLKVMKKIIAEVGGRGKCFYGVKLDIHGFARLVDLDKNLMLRALVNNLVIPNFGDFIQKVNYSFELQQSNIAGQIPEDPCPLDKINEDSWAVAVCTIDGQRCFFGDHNTQFCLKGQVKPFLIGFALKKLGIEYVEKFVGHF</sequence>
<proteinExistence type="inferred from homology"/>
<dbReference type="Pfam" id="PF17959">
    <property type="entry name" value="EF-hand_14"/>
    <property type="match status" value="1"/>
</dbReference>
<dbReference type="GO" id="GO:0006543">
    <property type="term" value="P:L-glutamine catabolic process"/>
    <property type="evidence" value="ECO:0007669"/>
    <property type="project" value="TreeGrafter"/>
</dbReference>
<keyword evidence="6" id="KW-0040">ANK repeat</keyword>
<dbReference type="InterPro" id="IPR015868">
    <property type="entry name" value="Glutaminase"/>
</dbReference>
<dbReference type="AlphaFoldDB" id="A0A0A9WWY7"/>
<dbReference type="Gene3D" id="1.10.238.210">
    <property type="match status" value="1"/>
</dbReference>
<comment type="catalytic activity">
    <reaction evidence="7">
        <text>L-glutamine + H2O = L-glutamate + NH4(+)</text>
        <dbReference type="Rhea" id="RHEA:15889"/>
        <dbReference type="ChEBI" id="CHEBI:15377"/>
        <dbReference type="ChEBI" id="CHEBI:28938"/>
        <dbReference type="ChEBI" id="CHEBI:29985"/>
        <dbReference type="ChEBI" id="CHEBI:58359"/>
        <dbReference type="EC" id="3.5.1.2"/>
    </reaction>
</comment>
<evidence type="ECO:0000256" key="2">
    <source>
        <dbReference type="ARBA" id="ARBA00011881"/>
    </source>
</evidence>
<reference evidence="10" key="3">
    <citation type="submission" date="2014-09" db="EMBL/GenBank/DDBJ databases">
        <authorList>
            <person name="Magalhaes I.L.F."/>
            <person name="Oliveira U."/>
            <person name="Santos F.R."/>
            <person name="Vidigal T.H.D.A."/>
            <person name="Brescovit A.D."/>
            <person name="Santos A.J."/>
        </authorList>
    </citation>
    <scope>NUCLEOTIDE SEQUENCE</scope>
</reference>
<dbReference type="PANTHER" id="PTHR12544:SF29">
    <property type="entry name" value="GLUTAMINASE"/>
    <property type="match status" value="1"/>
</dbReference>
<organism evidence="9">
    <name type="scientific">Lygus hesperus</name>
    <name type="common">Western plant bug</name>
    <dbReference type="NCBI Taxonomy" id="30085"/>
    <lineage>
        <taxon>Eukaryota</taxon>
        <taxon>Metazoa</taxon>
        <taxon>Ecdysozoa</taxon>
        <taxon>Arthropoda</taxon>
        <taxon>Hexapoda</taxon>
        <taxon>Insecta</taxon>
        <taxon>Pterygota</taxon>
        <taxon>Neoptera</taxon>
        <taxon>Paraneoptera</taxon>
        <taxon>Hemiptera</taxon>
        <taxon>Heteroptera</taxon>
        <taxon>Panheteroptera</taxon>
        <taxon>Cimicomorpha</taxon>
        <taxon>Miridae</taxon>
        <taxon>Mirini</taxon>
        <taxon>Lygus</taxon>
    </lineage>
</organism>
<dbReference type="Pfam" id="PF04960">
    <property type="entry name" value="Glutaminase"/>
    <property type="match status" value="1"/>
</dbReference>
<feature type="domain" description="Glutaminase EF-hand" evidence="8">
    <location>
        <begin position="1"/>
        <end position="83"/>
    </location>
</feature>
<evidence type="ECO:0000259" key="8">
    <source>
        <dbReference type="Pfam" id="PF17959"/>
    </source>
</evidence>
<evidence type="ECO:0000313" key="10">
    <source>
        <dbReference type="EMBL" id="JAG55465.1"/>
    </source>
</evidence>
<dbReference type="SUPFAM" id="SSF56601">
    <property type="entry name" value="beta-lactamase/transpeptidase-like"/>
    <property type="match status" value="1"/>
</dbReference>
<comment type="subunit">
    <text evidence="2">Homotetramer.</text>
</comment>
<evidence type="ECO:0000256" key="6">
    <source>
        <dbReference type="ARBA" id="ARBA00023043"/>
    </source>
</evidence>
<dbReference type="EC" id="3.5.1.2" evidence="3"/>
<feature type="non-terminal residue" evidence="9">
    <location>
        <position position="173"/>
    </location>
</feature>
<dbReference type="InterPro" id="IPR012338">
    <property type="entry name" value="Beta-lactam/transpept-like"/>
</dbReference>
<keyword evidence="5" id="KW-0378">Hydrolase</keyword>
<dbReference type="Gene3D" id="3.40.710.10">
    <property type="entry name" value="DD-peptidase/beta-lactamase superfamily"/>
    <property type="match status" value="1"/>
</dbReference>
<reference evidence="9" key="2">
    <citation type="submission" date="2014-07" db="EMBL/GenBank/DDBJ databases">
        <authorList>
            <person name="Hull J."/>
        </authorList>
    </citation>
    <scope>NUCLEOTIDE SEQUENCE</scope>
</reference>
<dbReference type="PANTHER" id="PTHR12544">
    <property type="entry name" value="GLUTAMINASE"/>
    <property type="match status" value="1"/>
</dbReference>
<evidence type="ECO:0000256" key="1">
    <source>
        <dbReference type="ARBA" id="ARBA00011076"/>
    </source>
</evidence>
<reference evidence="9" key="1">
    <citation type="journal article" date="2014" name="PLoS ONE">
        <title>Transcriptome-Based Identification of ABC Transporters in the Western Tarnished Plant Bug Lygus hesperus.</title>
        <authorList>
            <person name="Hull J.J."/>
            <person name="Chaney K."/>
            <person name="Geib S.M."/>
            <person name="Fabrick J.A."/>
            <person name="Brent C.S."/>
            <person name="Walsh D."/>
            <person name="Lavine L.C."/>
        </authorList>
    </citation>
    <scope>NUCLEOTIDE SEQUENCE</scope>
</reference>
<name>A0A0A9WWY7_LYGHE</name>
<dbReference type="EMBL" id="GBRD01010359">
    <property type="protein sequence ID" value="JAG55465.1"/>
    <property type="molecule type" value="Transcribed_RNA"/>
</dbReference>
<evidence type="ECO:0000256" key="3">
    <source>
        <dbReference type="ARBA" id="ARBA00012918"/>
    </source>
</evidence>
<evidence type="ECO:0000256" key="7">
    <source>
        <dbReference type="ARBA" id="ARBA00049534"/>
    </source>
</evidence>
<accession>A0A0A9WWY7</accession>
<keyword evidence="4" id="KW-0677">Repeat</keyword>
<dbReference type="EMBL" id="GBHO01030637">
    <property type="protein sequence ID" value="JAG12967.1"/>
    <property type="molecule type" value="Transcribed_RNA"/>
</dbReference>
<feature type="non-terminal residue" evidence="9">
    <location>
        <position position="1"/>
    </location>
</feature>
<evidence type="ECO:0000256" key="5">
    <source>
        <dbReference type="ARBA" id="ARBA00022801"/>
    </source>
</evidence>
<dbReference type="GO" id="GO:0006537">
    <property type="term" value="P:glutamate biosynthetic process"/>
    <property type="evidence" value="ECO:0007669"/>
    <property type="project" value="TreeGrafter"/>
</dbReference>
<dbReference type="GO" id="GO:0004359">
    <property type="term" value="F:glutaminase activity"/>
    <property type="evidence" value="ECO:0007669"/>
    <property type="project" value="UniProtKB-EC"/>
</dbReference>
<evidence type="ECO:0000256" key="4">
    <source>
        <dbReference type="ARBA" id="ARBA00022737"/>
    </source>
</evidence>
<evidence type="ECO:0000313" key="9">
    <source>
        <dbReference type="EMBL" id="JAG12967.1"/>
    </source>
</evidence>
<protein>
    <recommendedName>
        <fullName evidence="3">glutaminase</fullName>
        <ecNumber evidence="3">3.5.1.2</ecNumber>
    </recommendedName>
</protein>
<gene>
    <name evidence="9" type="primary">Gls_15</name>
    <name evidence="9" type="ORF">CM83_100256</name>
</gene>